<protein>
    <submittedName>
        <fullName evidence="1">Uncharacterized protein</fullName>
    </submittedName>
</protein>
<dbReference type="AlphaFoldDB" id="A0A7D5GD26"/>
<dbReference type="EMBL" id="CP058529">
    <property type="protein sequence ID" value="QLG28645.1"/>
    <property type="molecule type" value="Genomic_DNA"/>
</dbReference>
<dbReference type="OrthoDB" id="357705at2157"/>
<dbReference type="Proteomes" id="UP000509750">
    <property type="component" value="Chromosome"/>
</dbReference>
<dbReference type="KEGG" id="halg:HUG10_14310"/>
<sequence>MALLSRREALASGVATLTLLTTGCLGGLGNGLGNSGNPEVRLHNGDTAQHEAKVVATGDFGSRTESAVLGPDEDTLFENFIPRLDYDHQFTIIVTVDGDEVSTTEHTLQEWRQYLIEIEDSETVSVEGEVTR</sequence>
<evidence type="ECO:0000313" key="2">
    <source>
        <dbReference type="Proteomes" id="UP000509750"/>
    </source>
</evidence>
<keyword evidence="2" id="KW-1185">Reference proteome</keyword>
<dbReference type="RefSeq" id="WP_179170219.1">
    <property type="nucleotide sequence ID" value="NZ_CP058529.1"/>
</dbReference>
<gene>
    <name evidence="1" type="ORF">HUG10_14310</name>
</gene>
<proteinExistence type="predicted"/>
<reference evidence="1 2" key="1">
    <citation type="submission" date="2020-07" db="EMBL/GenBank/DDBJ databases">
        <title>Gai3-2, isolated from salt lake.</title>
        <authorList>
            <person name="Cui H."/>
            <person name="Shi X."/>
        </authorList>
    </citation>
    <scope>NUCLEOTIDE SEQUENCE [LARGE SCALE GENOMIC DNA]</scope>
    <source>
        <strain evidence="1 2">Gai3-2</strain>
    </source>
</reference>
<name>A0A7D5GD26_9EURY</name>
<evidence type="ECO:0000313" key="1">
    <source>
        <dbReference type="EMBL" id="QLG28645.1"/>
    </source>
</evidence>
<organism evidence="1 2">
    <name type="scientific">Halorarum halophilum</name>
    <dbReference type="NCBI Taxonomy" id="2743090"/>
    <lineage>
        <taxon>Archaea</taxon>
        <taxon>Methanobacteriati</taxon>
        <taxon>Methanobacteriota</taxon>
        <taxon>Stenosarchaea group</taxon>
        <taxon>Halobacteria</taxon>
        <taxon>Halobacteriales</taxon>
        <taxon>Haloferacaceae</taxon>
        <taxon>Halorarum</taxon>
    </lineage>
</organism>
<dbReference type="GeneID" id="56030029"/>
<dbReference type="PROSITE" id="PS51257">
    <property type="entry name" value="PROKAR_LIPOPROTEIN"/>
    <property type="match status" value="1"/>
</dbReference>
<accession>A0A7D5GD26</accession>